<dbReference type="EMBL" id="FNDE01000019">
    <property type="protein sequence ID" value="SDH32134.1"/>
    <property type="molecule type" value="Genomic_DNA"/>
</dbReference>
<accession>A0A1G8BGE7</accession>
<dbReference type="GeneID" id="97143554"/>
<evidence type="ECO:0000313" key="1">
    <source>
        <dbReference type="EMBL" id="SDH32134.1"/>
    </source>
</evidence>
<evidence type="ECO:0000313" key="2">
    <source>
        <dbReference type="Proteomes" id="UP000198956"/>
    </source>
</evidence>
<name>A0A1G8BGE7_ANETH</name>
<sequence>MNLEKIKKFLEENKENADVQAFLKGLVTADARLLSSIKVQFLSL</sequence>
<protein>
    <submittedName>
        <fullName evidence="1">Uncharacterized protein</fullName>
    </submittedName>
</protein>
<organism evidence="1 2">
    <name type="scientific">Aneurinibacillus thermoaerophilus</name>
    <dbReference type="NCBI Taxonomy" id="143495"/>
    <lineage>
        <taxon>Bacteria</taxon>
        <taxon>Bacillati</taxon>
        <taxon>Bacillota</taxon>
        <taxon>Bacilli</taxon>
        <taxon>Bacillales</taxon>
        <taxon>Paenibacillaceae</taxon>
        <taxon>Aneurinibacillus group</taxon>
        <taxon>Aneurinibacillus</taxon>
    </lineage>
</organism>
<reference evidence="1 2" key="1">
    <citation type="submission" date="2016-10" db="EMBL/GenBank/DDBJ databases">
        <authorList>
            <person name="de Groot N.N."/>
        </authorList>
    </citation>
    <scope>NUCLEOTIDE SEQUENCE [LARGE SCALE GENOMIC DNA]</scope>
    <source>
        <strain evidence="1 2">L 420-91</strain>
    </source>
</reference>
<dbReference type="Proteomes" id="UP000198956">
    <property type="component" value="Unassembled WGS sequence"/>
</dbReference>
<dbReference type="RefSeq" id="WP_257721582.1">
    <property type="nucleotide sequence ID" value="NZ_CP080764.1"/>
</dbReference>
<dbReference type="AlphaFoldDB" id="A0A1G8BGE7"/>
<proteinExistence type="predicted"/>
<gene>
    <name evidence="1" type="ORF">SAMN04489735_101954</name>
</gene>